<feature type="compositionally biased region" description="Basic and acidic residues" evidence="1">
    <location>
        <begin position="44"/>
        <end position="54"/>
    </location>
</feature>
<feature type="signal peptide" evidence="2">
    <location>
        <begin position="1"/>
        <end position="26"/>
    </location>
</feature>
<organism evidence="3 4">
    <name type="scientific">Pandoraea cepalis</name>
    <dbReference type="NCBI Taxonomy" id="2508294"/>
    <lineage>
        <taxon>Bacteria</taxon>
        <taxon>Pseudomonadati</taxon>
        <taxon>Pseudomonadota</taxon>
        <taxon>Betaproteobacteria</taxon>
        <taxon>Burkholderiales</taxon>
        <taxon>Burkholderiaceae</taxon>
        <taxon>Pandoraea</taxon>
    </lineage>
</organism>
<evidence type="ECO:0000313" key="3">
    <source>
        <dbReference type="EMBL" id="VVE27853.1"/>
    </source>
</evidence>
<dbReference type="Proteomes" id="UP000396788">
    <property type="component" value="Unassembled WGS sequence"/>
</dbReference>
<evidence type="ECO:0008006" key="5">
    <source>
        <dbReference type="Google" id="ProtNLM"/>
    </source>
</evidence>
<reference evidence="3 4" key="1">
    <citation type="submission" date="2019-08" db="EMBL/GenBank/DDBJ databases">
        <authorList>
            <person name="Peeters C."/>
        </authorList>
    </citation>
    <scope>NUCLEOTIDE SEQUENCE [LARGE SCALE GENOMIC DNA]</scope>
    <source>
        <strain evidence="3 4">LMG 31107</strain>
    </source>
</reference>
<feature type="region of interest" description="Disordered" evidence="1">
    <location>
        <begin position="149"/>
        <end position="169"/>
    </location>
</feature>
<feature type="chain" id="PRO_5022874520" description="Lipoprotein" evidence="2">
    <location>
        <begin position="27"/>
        <end position="169"/>
    </location>
</feature>
<proteinExistence type="predicted"/>
<sequence>MKIATRHAISTIAMSLALTATGIATADTLSSTARAQSAPPADDADNKHDMHDAIDMPPPPPRMGRPVGGPGPQGGPAPAFAAIRTIDEIAHWYRIGGHPEDVLPFYRETLTQTRDPMLRRHLRDAIAREALKPADTTAAIATLRAQLREDLAALPPPPSPSPSLDAKRR</sequence>
<feature type="region of interest" description="Disordered" evidence="1">
    <location>
        <begin position="31"/>
        <end position="77"/>
    </location>
</feature>
<gene>
    <name evidence="3" type="ORF">PCE31107_03496</name>
</gene>
<accession>A0A5E4WUA0</accession>
<dbReference type="AlphaFoldDB" id="A0A5E4WUA0"/>
<evidence type="ECO:0000256" key="2">
    <source>
        <dbReference type="SAM" id="SignalP"/>
    </source>
</evidence>
<protein>
    <recommendedName>
        <fullName evidence="5">Lipoprotein</fullName>
    </recommendedName>
</protein>
<evidence type="ECO:0000313" key="4">
    <source>
        <dbReference type="Proteomes" id="UP000396788"/>
    </source>
</evidence>
<name>A0A5E4WUA0_9BURK</name>
<dbReference type="RefSeq" id="WP_150610030.1">
    <property type="nucleotide sequence ID" value="NZ_CABPRY010000009.1"/>
</dbReference>
<evidence type="ECO:0000256" key="1">
    <source>
        <dbReference type="SAM" id="MobiDB-lite"/>
    </source>
</evidence>
<dbReference type="EMBL" id="CABPRY010000009">
    <property type="protein sequence ID" value="VVE27853.1"/>
    <property type="molecule type" value="Genomic_DNA"/>
</dbReference>
<keyword evidence="2" id="KW-0732">Signal</keyword>